<proteinExistence type="inferred from homology"/>
<dbReference type="Pfam" id="PF20629">
    <property type="entry name" value="GD_AH_C"/>
    <property type="match status" value="2"/>
</dbReference>
<dbReference type="PANTHER" id="PTHR30536:SF5">
    <property type="entry name" value="ALTRONATE DEHYDRATASE"/>
    <property type="match status" value="1"/>
</dbReference>
<keyword evidence="7" id="KW-1185">Reference proteome</keyword>
<keyword evidence="2" id="KW-0456">Lyase</keyword>
<evidence type="ECO:0000259" key="4">
    <source>
        <dbReference type="Pfam" id="PF04295"/>
    </source>
</evidence>
<organism evidence="6 7">
    <name type="scientific">Nocardia africana</name>
    <dbReference type="NCBI Taxonomy" id="134964"/>
    <lineage>
        <taxon>Bacteria</taxon>
        <taxon>Bacillati</taxon>
        <taxon>Actinomycetota</taxon>
        <taxon>Actinomycetes</taxon>
        <taxon>Mycobacteriales</taxon>
        <taxon>Nocardiaceae</taxon>
        <taxon>Nocardia</taxon>
    </lineage>
</organism>
<dbReference type="InterPro" id="IPR048332">
    <property type="entry name" value="GD_AH_C"/>
</dbReference>
<dbReference type="Pfam" id="PF04295">
    <property type="entry name" value="GD_AH_second"/>
    <property type="match status" value="2"/>
</dbReference>
<sequence length="919" mass="96559">MQSVAILPEPGDNCAVACQVLEAGTRVELSDGSAATLTHRTLEGHRFVVETVKAGDPLLSWGTRFATAIRTLDRGAHVYTERTLDSLRLRGVPGLPDRPNAADVPLDPYTLDECALVSGEQVNRDADEPQRTFLGYHRTDGKVGTRNHIVVLGVTSRTAGFAEAVASRFADRLGETFDGVVAVAHTEAGELSTPNNLGFVLGVLAGCVSHPNVGAVLIVDETSAKITGTDVLAHHTASGRPPIAALHQVFTRSRSFASDRDAAVAIIEEWIDPVSRSSRTEAPLSALSIALQCGGSDAFSGITANPLAGLVAAETIRHGGTAVLAETDELIGAEHYILSYVRSADVARAFLGKVQEFKQRLALHGHTAEGNPSAGNIYRGLTNIVLKSLGAARKLPREVRLDHVCGYAEPCPGTGYVFMDSPGNDLESVAGQVATGCNLIFFTTGNGSITNFPFVPTLKFVSTSARHVLLAQEMDINAGAFLDGESMPSLTARTFELALRVADGERTAGERAGHSQVSIWRDWKQTESRPGISISVDGRQGHTAPNAPDEERDADLPGLPLPAGSPTVLPPPPISVRLYTVARGRNAAATERVALVLPTSLCSGQVSRLIAEQAEAESWAGEGIARVVSLPHTEGCGASNGANISTFARLMTGCLTHPNVAMALLLEHGCEKTTHDFFRSELARIGVGVDRFGWASIQLDGGVTAVTAKARRWFHDAAPIIAATREGRDPASQPWHGIAVGLEACGDLTAATAQAIAAFAVRIIADGGSILLPSNGELAKNEVFRMAAFGSAEQLPTTLAHGQRPAVPGWHVMRAPTTDWTETASGLVAAGCQVILAHVTGSALPGQRLAPVLQVSAAPVTIAHISNDLDAELLGDREANAGTLLSVVAATLSGEHRPRTIVSENVGFQITRGLLGTST</sequence>
<comment type="caution">
    <text evidence="6">The sequence shown here is derived from an EMBL/GenBank/DDBJ whole genome shotgun (WGS) entry which is preliminary data.</text>
</comment>
<dbReference type="InterPro" id="IPR007392">
    <property type="entry name" value="GD_AH_second"/>
</dbReference>
<name>A0ABW6NU66_9NOCA</name>
<dbReference type="Gene3D" id="2.30.130.110">
    <property type="match status" value="1"/>
</dbReference>
<keyword evidence="6" id="KW-0378">Hydrolase</keyword>
<evidence type="ECO:0000256" key="1">
    <source>
        <dbReference type="ARBA" id="ARBA00010986"/>
    </source>
</evidence>
<feature type="domain" description="D-galactarate/Altronate dehydratase C-terminal" evidence="5">
    <location>
        <begin position="794"/>
        <end position="872"/>
    </location>
</feature>
<comment type="similarity">
    <text evidence="1">Belongs to the UxaA family.</text>
</comment>
<protein>
    <submittedName>
        <fullName evidence="6">UxaA family hydrolase</fullName>
    </submittedName>
</protein>
<gene>
    <name evidence="6" type="ORF">ACFYTH_34985</name>
</gene>
<dbReference type="EMBL" id="JBIALX010000032">
    <property type="protein sequence ID" value="MFF0458583.1"/>
    <property type="molecule type" value="Genomic_DNA"/>
</dbReference>
<evidence type="ECO:0000256" key="3">
    <source>
        <dbReference type="SAM" id="MobiDB-lite"/>
    </source>
</evidence>
<feature type="domain" description="D-galactarate/Altronate dehydratase C-terminal" evidence="5">
    <location>
        <begin position="284"/>
        <end position="523"/>
    </location>
</feature>
<dbReference type="InterPro" id="IPR052172">
    <property type="entry name" value="UxaA_altronate/galactarate_dh"/>
</dbReference>
<accession>A0ABW6NU66</accession>
<dbReference type="GO" id="GO:0016787">
    <property type="term" value="F:hydrolase activity"/>
    <property type="evidence" value="ECO:0007669"/>
    <property type="project" value="UniProtKB-KW"/>
</dbReference>
<feature type="domain" description="D-galactarate/Altronate dehydratase second" evidence="4">
    <location>
        <begin position="589"/>
        <end position="708"/>
    </location>
</feature>
<feature type="domain" description="D-galactarate/Altronate dehydratase second" evidence="4">
    <location>
        <begin position="135"/>
        <end position="272"/>
    </location>
</feature>
<evidence type="ECO:0000256" key="2">
    <source>
        <dbReference type="ARBA" id="ARBA00023239"/>
    </source>
</evidence>
<dbReference type="RefSeq" id="WP_387256212.1">
    <property type="nucleotide sequence ID" value="NZ_JBIALX010000032.1"/>
</dbReference>
<feature type="region of interest" description="Disordered" evidence="3">
    <location>
        <begin position="531"/>
        <end position="568"/>
    </location>
</feature>
<dbReference type="Proteomes" id="UP001601521">
    <property type="component" value="Unassembled WGS sequence"/>
</dbReference>
<evidence type="ECO:0000313" key="7">
    <source>
        <dbReference type="Proteomes" id="UP001601521"/>
    </source>
</evidence>
<dbReference type="PANTHER" id="PTHR30536">
    <property type="entry name" value="ALTRONATE/GALACTARATE DEHYDRATASE"/>
    <property type="match status" value="1"/>
</dbReference>
<evidence type="ECO:0000313" key="6">
    <source>
        <dbReference type="EMBL" id="MFF0458583.1"/>
    </source>
</evidence>
<evidence type="ECO:0000259" key="5">
    <source>
        <dbReference type="Pfam" id="PF20629"/>
    </source>
</evidence>
<reference evidence="6 7" key="1">
    <citation type="submission" date="2024-10" db="EMBL/GenBank/DDBJ databases">
        <title>The Natural Products Discovery Center: Release of the First 8490 Sequenced Strains for Exploring Actinobacteria Biosynthetic Diversity.</title>
        <authorList>
            <person name="Kalkreuter E."/>
            <person name="Kautsar S.A."/>
            <person name="Yang D."/>
            <person name="Bader C.D."/>
            <person name="Teijaro C.N."/>
            <person name="Fluegel L."/>
            <person name="Davis C.M."/>
            <person name="Simpson J.R."/>
            <person name="Lauterbach L."/>
            <person name="Steele A.D."/>
            <person name="Gui C."/>
            <person name="Meng S."/>
            <person name="Li G."/>
            <person name="Viehrig K."/>
            <person name="Ye F."/>
            <person name="Su P."/>
            <person name="Kiefer A.F."/>
            <person name="Nichols A."/>
            <person name="Cepeda A.J."/>
            <person name="Yan W."/>
            <person name="Fan B."/>
            <person name="Jiang Y."/>
            <person name="Adhikari A."/>
            <person name="Zheng C.-J."/>
            <person name="Schuster L."/>
            <person name="Cowan T.M."/>
            <person name="Smanski M.J."/>
            <person name="Chevrette M.G."/>
            <person name="De Carvalho L.P.S."/>
            <person name="Shen B."/>
        </authorList>
    </citation>
    <scope>NUCLEOTIDE SEQUENCE [LARGE SCALE GENOMIC DNA]</scope>
    <source>
        <strain evidence="6 7">NPDC004550</strain>
    </source>
</reference>